<sequence length="169" mass="18719">MNRTWRRIYSLCDSIAWKGNYQSNNSTQGAAAEKKLCMFPIKCRTALASEMLGCFHGFEMGNVEIPGAGMIRTSEARGDLSCEISAVKPGVSRRKRQGLRGKQRRNCGPARILLSTIGGLTPKLGLAVTGYIPVFAPDFLLLQFTLTSLNIQKFDLLKKCSTSIRVWRS</sequence>
<name>W7T9X2_9STRA</name>
<protein>
    <submittedName>
        <fullName evidence="1">Uncharacterized protein</fullName>
    </submittedName>
</protein>
<reference evidence="1 2" key="1">
    <citation type="journal article" date="2014" name="Mol. Plant">
        <title>Chromosome Scale Genome Assembly and Transcriptome Profiling of Nannochloropsis gaditana in Nitrogen Depletion.</title>
        <authorList>
            <person name="Corteggiani Carpinelli E."/>
            <person name="Telatin A."/>
            <person name="Vitulo N."/>
            <person name="Forcato C."/>
            <person name="D'Angelo M."/>
            <person name="Schiavon R."/>
            <person name="Vezzi A."/>
            <person name="Giacometti G.M."/>
            <person name="Morosinotto T."/>
            <person name="Valle G."/>
        </authorList>
    </citation>
    <scope>NUCLEOTIDE SEQUENCE [LARGE SCALE GENOMIC DNA]</scope>
    <source>
        <strain evidence="1 2">B-31</strain>
    </source>
</reference>
<accession>W7T9X2</accession>
<evidence type="ECO:0000313" key="1">
    <source>
        <dbReference type="EMBL" id="EWM23820.1"/>
    </source>
</evidence>
<comment type="caution">
    <text evidence="1">The sequence shown here is derived from an EMBL/GenBank/DDBJ whole genome shotgun (WGS) entry which is preliminary data.</text>
</comment>
<keyword evidence="2" id="KW-1185">Reference proteome</keyword>
<gene>
    <name evidence="1" type="ORF">Naga_101113g2</name>
</gene>
<organism evidence="1 2">
    <name type="scientific">Nannochloropsis gaditana</name>
    <dbReference type="NCBI Taxonomy" id="72520"/>
    <lineage>
        <taxon>Eukaryota</taxon>
        <taxon>Sar</taxon>
        <taxon>Stramenopiles</taxon>
        <taxon>Ochrophyta</taxon>
        <taxon>Eustigmatophyceae</taxon>
        <taxon>Eustigmatales</taxon>
        <taxon>Monodopsidaceae</taxon>
        <taxon>Nannochloropsis</taxon>
    </lineage>
</organism>
<evidence type="ECO:0000313" key="2">
    <source>
        <dbReference type="Proteomes" id="UP000019335"/>
    </source>
</evidence>
<dbReference type="Proteomes" id="UP000019335">
    <property type="component" value="Chromosome 15"/>
</dbReference>
<dbReference type="EMBL" id="AZIL01001444">
    <property type="protein sequence ID" value="EWM23820.1"/>
    <property type="molecule type" value="Genomic_DNA"/>
</dbReference>
<proteinExistence type="predicted"/>
<dbReference type="AlphaFoldDB" id="W7T9X2"/>